<comment type="caution">
    <text evidence="1">The sequence shown here is derived from an EMBL/GenBank/DDBJ whole genome shotgun (WGS) entry which is preliminary data.</text>
</comment>
<dbReference type="EMBL" id="BEZZ01192040">
    <property type="protein sequence ID" value="GCC46834.1"/>
    <property type="molecule type" value="Genomic_DNA"/>
</dbReference>
<evidence type="ECO:0000313" key="2">
    <source>
        <dbReference type="Proteomes" id="UP000287033"/>
    </source>
</evidence>
<proteinExistence type="predicted"/>
<accession>A0A401TW26</accession>
<dbReference type="Proteomes" id="UP000287033">
    <property type="component" value="Unassembled WGS sequence"/>
</dbReference>
<dbReference type="AlphaFoldDB" id="A0A401TW26"/>
<evidence type="ECO:0000313" key="1">
    <source>
        <dbReference type="EMBL" id="GCC46834.1"/>
    </source>
</evidence>
<protein>
    <submittedName>
        <fullName evidence="1">Uncharacterized protein</fullName>
    </submittedName>
</protein>
<keyword evidence="2" id="KW-1185">Reference proteome</keyword>
<gene>
    <name evidence="1" type="ORF">chiPu_0030741</name>
</gene>
<name>A0A401TW26_CHIPU</name>
<feature type="non-terminal residue" evidence="1">
    <location>
        <position position="70"/>
    </location>
</feature>
<organism evidence="1 2">
    <name type="scientific">Chiloscyllium punctatum</name>
    <name type="common">Brownbanded bambooshark</name>
    <name type="synonym">Hemiscyllium punctatum</name>
    <dbReference type="NCBI Taxonomy" id="137246"/>
    <lineage>
        <taxon>Eukaryota</taxon>
        <taxon>Metazoa</taxon>
        <taxon>Chordata</taxon>
        <taxon>Craniata</taxon>
        <taxon>Vertebrata</taxon>
        <taxon>Chondrichthyes</taxon>
        <taxon>Elasmobranchii</taxon>
        <taxon>Galeomorphii</taxon>
        <taxon>Galeoidea</taxon>
        <taxon>Orectolobiformes</taxon>
        <taxon>Hemiscylliidae</taxon>
        <taxon>Chiloscyllium</taxon>
    </lineage>
</organism>
<sequence length="70" mass="7955">MAGPREKEKEAALRQCAAQLRSGEEAGRRLQALLALRRKHLKEPGADERFRSAGGVRRLLGIVQRYNNNW</sequence>
<reference evidence="1 2" key="1">
    <citation type="journal article" date="2018" name="Nat. Ecol. Evol.">
        <title>Shark genomes provide insights into elasmobranch evolution and the origin of vertebrates.</title>
        <authorList>
            <person name="Hara Y"/>
            <person name="Yamaguchi K"/>
            <person name="Onimaru K"/>
            <person name="Kadota M"/>
            <person name="Koyanagi M"/>
            <person name="Keeley SD"/>
            <person name="Tatsumi K"/>
            <person name="Tanaka K"/>
            <person name="Motone F"/>
            <person name="Kageyama Y"/>
            <person name="Nozu R"/>
            <person name="Adachi N"/>
            <person name="Nishimura O"/>
            <person name="Nakagawa R"/>
            <person name="Tanegashima C"/>
            <person name="Kiyatake I"/>
            <person name="Matsumoto R"/>
            <person name="Murakumo K"/>
            <person name="Nishida K"/>
            <person name="Terakita A"/>
            <person name="Kuratani S"/>
            <person name="Sato K"/>
            <person name="Hyodo S Kuraku.S."/>
        </authorList>
    </citation>
    <scope>NUCLEOTIDE SEQUENCE [LARGE SCALE GENOMIC DNA]</scope>
</reference>